<dbReference type="PANTHER" id="PTHR39210:SF1">
    <property type="entry name" value="HEPARIN-SULFATE LYASE"/>
    <property type="match status" value="1"/>
</dbReference>
<reference evidence="7 8" key="1">
    <citation type="submission" date="2019-03" db="EMBL/GenBank/DDBJ databases">
        <title>Subsurface microbial communities from deep shales in Ohio and West Virginia, USA.</title>
        <authorList>
            <person name="Wrighton K."/>
        </authorList>
    </citation>
    <scope>NUCLEOTIDE SEQUENCE [LARGE SCALE GENOMIC DNA]</scope>
    <source>
        <strain evidence="7 8">DSMZ 11287</strain>
    </source>
</reference>
<dbReference type="EMBL" id="SOEF01000015">
    <property type="protein sequence ID" value="TDX43648.1"/>
    <property type="molecule type" value="Genomic_DNA"/>
</dbReference>
<protein>
    <submittedName>
        <fullName evidence="7">Heparinase II/III-like protein</fullName>
    </submittedName>
</protein>
<organism evidence="7 8">
    <name type="scientific">Halanaerobium congolense</name>
    <dbReference type="NCBI Taxonomy" id="54121"/>
    <lineage>
        <taxon>Bacteria</taxon>
        <taxon>Bacillati</taxon>
        <taxon>Bacillota</taxon>
        <taxon>Clostridia</taxon>
        <taxon>Halanaerobiales</taxon>
        <taxon>Halanaerobiaceae</taxon>
        <taxon>Halanaerobium</taxon>
    </lineage>
</organism>
<feature type="domain" description="Heparin-sulfate lyase N-terminal" evidence="6">
    <location>
        <begin position="64"/>
        <end position="337"/>
    </location>
</feature>
<keyword evidence="3" id="KW-0574">Periplasm</keyword>
<feature type="domain" description="Heparinase II/III-like C-terminal" evidence="5">
    <location>
        <begin position="371"/>
        <end position="547"/>
    </location>
</feature>
<name>A0A4R8GHA4_9FIRM</name>
<evidence type="ECO:0000256" key="4">
    <source>
        <dbReference type="ARBA" id="ARBA00023239"/>
    </source>
</evidence>
<evidence type="ECO:0000259" key="6">
    <source>
        <dbReference type="Pfam" id="PF16889"/>
    </source>
</evidence>
<gene>
    <name evidence="7" type="ORF">C7954_11529</name>
</gene>
<dbReference type="InterPro" id="IPR008929">
    <property type="entry name" value="Chondroitin_lyas"/>
</dbReference>
<proteinExistence type="predicted"/>
<dbReference type="Gene3D" id="2.70.98.70">
    <property type="match status" value="1"/>
</dbReference>
<evidence type="ECO:0000256" key="2">
    <source>
        <dbReference type="ARBA" id="ARBA00022729"/>
    </source>
</evidence>
<evidence type="ECO:0000256" key="1">
    <source>
        <dbReference type="ARBA" id="ARBA00004418"/>
    </source>
</evidence>
<sequence length="611" mass="72415">MKLIDYFYIIKRISPKQLFYRLLKIIKNNFIYKSELLLKSFYSVEDEIIVNSSFSPLFNNFFDSDQIKADKILNNEFQFLNKKHNFNEIIWNRIADEYSTLWLYELNYFNYASLLIGEYNKNQNQKYIDKLLSLMNNWVCNTKFGQNISWDPYPISRRIVNWINAISYLEKENLISKEIYKKIKKSIFEQATFLSSNLEYDLNNNHLTSDAKALIFAGVFFKVKEADEWFQKGLKILSRRKNIEVLNDGLQDERSSSYHLVTLKDYLEIHLLLKRNNISYDFDLYKTIAEMFDALLNLIRPDLQLPLLNDSVKDYPINPKELMAVAAYLFNRSDFKYCAQGAELNYFKSIFSKKEYEEYINMDSSKPAVKEKLFKDAGYFIYRDGWNKEDRYLVFDFDSINPKHCPGHSHSDELSFELYAGREALLIDPGVYSYHDPEFREYFKSTRSHNTISINENNKSRLVDNFRVSKTSKSKLLHYKQDDDLTSVKASNIDYKGNTHKRQLDINNGIILYDEINFKNESENKLESFFQLAPTFTDIKLITNNKVKCYFENVIMTIEINDNKNLGKIRVAESFVSYNWNQLLKSKKIIYELKSNDKELEIISKIKINKN</sequence>
<dbReference type="GO" id="GO:0042597">
    <property type="term" value="C:periplasmic space"/>
    <property type="evidence" value="ECO:0007669"/>
    <property type="project" value="UniProtKB-SubCell"/>
</dbReference>
<dbReference type="Gene3D" id="1.50.10.100">
    <property type="entry name" value="Chondroitin AC/alginate lyase"/>
    <property type="match status" value="1"/>
</dbReference>
<comment type="subcellular location">
    <subcellularLocation>
        <location evidence="1">Periplasm</location>
    </subcellularLocation>
</comment>
<evidence type="ECO:0000313" key="8">
    <source>
        <dbReference type="Proteomes" id="UP000295472"/>
    </source>
</evidence>
<evidence type="ECO:0000259" key="5">
    <source>
        <dbReference type="Pfam" id="PF07940"/>
    </source>
</evidence>
<dbReference type="InterPro" id="IPR012480">
    <property type="entry name" value="Hepar_II_III_C"/>
</dbReference>
<dbReference type="Proteomes" id="UP000295472">
    <property type="component" value="Unassembled WGS sequence"/>
</dbReference>
<dbReference type="PANTHER" id="PTHR39210">
    <property type="entry name" value="HEPARIN-SULFATE LYASE"/>
    <property type="match status" value="1"/>
</dbReference>
<dbReference type="SUPFAM" id="SSF48230">
    <property type="entry name" value="Chondroitin AC/alginate lyase"/>
    <property type="match status" value="1"/>
</dbReference>
<keyword evidence="2" id="KW-0732">Signal</keyword>
<dbReference type="GO" id="GO:0016829">
    <property type="term" value="F:lyase activity"/>
    <property type="evidence" value="ECO:0007669"/>
    <property type="project" value="UniProtKB-KW"/>
</dbReference>
<dbReference type="InterPro" id="IPR031680">
    <property type="entry name" value="Hepar_II_III_N"/>
</dbReference>
<dbReference type="AlphaFoldDB" id="A0A4R8GHA4"/>
<evidence type="ECO:0000256" key="3">
    <source>
        <dbReference type="ARBA" id="ARBA00022764"/>
    </source>
</evidence>
<dbReference type="Pfam" id="PF16889">
    <property type="entry name" value="Hepar_II_III_N"/>
    <property type="match status" value="1"/>
</dbReference>
<dbReference type="Pfam" id="PF07940">
    <property type="entry name" value="Hepar_II_III_C"/>
    <property type="match status" value="1"/>
</dbReference>
<comment type="caution">
    <text evidence="7">The sequence shown here is derived from an EMBL/GenBank/DDBJ whole genome shotgun (WGS) entry which is preliminary data.</text>
</comment>
<evidence type="ECO:0000313" key="7">
    <source>
        <dbReference type="EMBL" id="TDX43648.1"/>
    </source>
</evidence>
<accession>A0A4R8GHA4</accession>
<keyword evidence="4" id="KW-0456">Lyase</keyword>